<feature type="region of interest" description="Disordered" evidence="1">
    <location>
        <begin position="848"/>
        <end position="874"/>
    </location>
</feature>
<evidence type="ECO:0000256" key="1">
    <source>
        <dbReference type="SAM" id="MobiDB-lite"/>
    </source>
</evidence>
<keyword evidence="6" id="KW-1185">Reference proteome</keyword>
<evidence type="ECO:0000259" key="3">
    <source>
        <dbReference type="Pfam" id="PF03384"/>
    </source>
</evidence>
<dbReference type="PANTHER" id="PTHR33223">
    <property type="entry name" value="CCHC-TYPE DOMAIN-CONTAINING PROTEIN"/>
    <property type="match status" value="1"/>
</dbReference>
<feature type="region of interest" description="Disordered" evidence="1">
    <location>
        <begin position="822"/>
        <end position="841"/>
    </location>
</feature>
<protein>
    <submittedName>
        <fullName evidence="5">Retrotransposon gag domain</fullName>
    </submittedName>
</protein>
<evidence type="ECO:0000259" key="2">
    <source>
        <dbReference type="Pfam" id="PF03078"/>
    </source>
</evidence>
<gene>
    <name evidence="5" type="ORF">ISN44_Un112g000100</name>
</gene>
<dbReference type="PANTHER" id="PTHR33223:SF11">
    <property type="entry name" value="ELEMENT PROTEIN, PUTATIVE-RELATED"/>
    <property type="match status" value="1"/>
</dbReference>
<feature type="compositionally biased region" description="Basic and acidic residues" evidence="1">
    <location>
        <begin position="1273"/>
        <end position="1295"/>
    </location>
</feature>
<feature type="compositionally biased region" description="Polar residues" evidence="1">
    <location>
        <begin position="29"/>
        <end position="51"/>
    </location>
</feature>
<organism evidence="5 6">
    <name type="scientific">Arabidopsis suecica</name>
    <name type="common">Swedish thale-cress</name>
    <name type="synonym">Cardaminopsis suecica</name>
    <dbReference type="NCBI Taxonomy" id="45249"/>
    <lineage>
        <taxon>Eukaryota</taxon>
        <taxon>Viridiplantae</taxon>
        <taxon>Streptophyta</taxon>
        <taxon>Embryophyta</taxon>
        <taxon>Tracheophyta</taxon>
        <taxon>Spermatophyta</taxon>
        <taxon>Magnoliopsida</taxon>
        <taxon>eudicotyledons</taxon>
        <taxon>Gunneridae</taxon>
        <taxon>Pentapetalae</taxon>
        <taxon>rosids</taxon>
        <taxon>malvids</taxon>
        <taxon>Brassicales</taxon>
        <taxon>Brassicaceae</taxon>
        <taxon>Camelineae</taxon>
        <taxon>Arabidopsis</taxon>
    </lineage>
</organism>
<feature type="region of interest" description="Disordered" evidence="1">
    <location>
        <begin position="1654"/>
        <end position="1717"/>
    </location>
</feature>
<feature type="compositionally biased region" description="Basic residues" evidence="1">
    <location>
        <begin position="1310"/>
        <end position="1328"/>
    </location>
</feature>
<comment type="caution">
    <text evidence="5">The sequence shown here is derived from an EMBL/GenBank/DDBJ whole genome shotgun (WGS) entry which is preliminary data.</text>
</comment>
<feature type="region of interest" description="Disordered" evidence="1">
    <location>
        <begin position="1564"/>
        <end position="1627"/>
    </location>
</feature>
<feature type="compositionally biased region" description="Basic and acidic residues" evidence="1">
    <location>
        <begin position="1583"/>
        <end position="1604"/>
    </location>
</feature>
<feature type="region of interest" description="Disordered" evidence="1">
    <location>
        <begin position="438"/>
        <end position="466"/>
    </location>
</feature>
<evidence type="ECO:0000313" key="5">
    <source>
        <dbReference type="EMBL" id="KAG7529965.1"/>
    </source>
</evidence>
<name>A0A8T1XCZ7_ARASU</name>
<dbReference type="InterPro" id="IPR005162">
    <property type="entry name" value="Retrotrans_gag_dom"/>
</dbReference>
<feature type="compositionally biased region" description="Low complexity" evidence="1">
    <location>
        <begin position="848"/>
        <end position="858"/>
    </location>
</feature>
<feature type="compositionally biased region" description="Low complexity" evidence="1">
    <location>
        <begin position="371"/>
        <end position="381"/>
    </location>
</feature>
<feature type="region of interest" description="Disordered" evidence="1">
    <location>
        <begin position="359"/>
        <end position="383"/>
    </location>
</feature>
<evidence type="ECO:0000313" key="6">
    <source>
        <dbReference type="Proteomes" id="UP000694251"/>
    </source>
</evidence>
<feature type="domain" description="DUF287" evidence="3">
    <location>
        <begin position="1476"/>
        <end position="1510"/>
    </location>
</feature>
<feature type="region of interest" description="Disordered" evidence="1">
    <location>
        <begin position="761"/>
        <end position="803"/>
    </location>
</feature>
<dbReference type="InterPro" id="IPR005048">
    <property type="entry name" value="DUF287"/>
</dbReference>
<feature type="compositionally biased region" description="Basic and acidic residues" evidence="1">
    <location>
        <begin position="1689"/>
        <end position="1702"/>
    </location>
</feature>
<dbReference type="Pfam" id="PF03732">
    <property type="entry name" value="Retrotrans_gag"/>
    <property type="match status" value="1"/>
</dbReference>
<dbReference type="Pfam" id="PF03078">
    <property type="entry name" value="ATHILA"/>
    <property type="match status" value="1"/>
</dbReference>
<feature type="compositionally biased region" description="Low complexity" evidence="1">
    <location>
        <begin position="791"/>
        <end position="801"/>
    </location>
</feature>
<evidence type="ECO:0000259" key="4">
    <source>
        <dbReference type="Pfam" id="PF03732"/>
    </source>
</evidence>
<feature type="compositionally biased region" description="Basic and acidic residues" evidence="1">
    <location>
        <begin position="1667"/>
        <end position="1677"/>
    </location>
</feature>
<feature type="domain" description="Retrotransposon gag" evidence="4">
    <location>
        <begin position="128"/>
        <end position="187"/>
    </location>
</feature>
<dbReference type="EMBL" id="JAEFBJ010000112">
    <property type="protein sequence ID" value="KAG7529965.1"/>
    <property type="molecule type" value="Genomic_DNA"/>
</dbReference>
<feature type="compositionally biased region" description="Low complexity" evidence="1">
    <location>
        <begin position="822"/>
        <end position="833"/>
    </location>
</feature>
<feature type="region of interest" description="Disordered" evidence="1">
    <location>
        <begin position="28"/>
        <end position="73"/>
    </location>
</feature>
<dbReference type="Pfam" id="PF03384">
    <property type="entry name" value="DUF287"/>
    <property type="match status" value="1"/>
</dbReference>
<feature type="compositionally biased region" description="Basic and acidic residues" evidence="1">
    <location>
        <begin position="236"/>
        <end position="250"/>
    </location>
</feature>
<dbReference type="Proteomes" id="UP000694251">
    <property type="component" value="Unassembled WGS sequence"/>
</dbReference>
<dbReference type="InterPro" id="IPR004312">
    <property type="entry name" value="ATHILA_Orf1_C"/>
</dbReference>
<reference evidence="5 6" key="1">
    <citation type="submission" date="2020-12" db="EMBL/GenBank/DDBJ databases">
        <title>Concerted genomic and epigenomic changes stabilize Arabidopsis allopolyploids.</title>
        <authorList>
            <person name="Chen Z."/>
        </authorList>
    </citation>
    <scope>NUCLEOTIDE SEQUENCE [LARGE SCALE GENOMIC DNA]</scope>
    <source>
        <strain evidence="5">As9502</strain>
        <tissue evidence="5">Leaf</tissue>
    </source>
</reference>
<accession>A0A8T1XCZ7</accession>
<feature type="region of interest" description="Disordered" evidence="1">
    <location>
        <begin position="1259"/>
        <end position="1370"/>
    </location>
</feature>
<sequence>MRTRSDNQNLLFNDNIDHIARELRERRNTVNPVSQQPLDMPEEQNQQNGPTNIGAGDAPRDHRQRKGIAPPAIQNNNFEIKSGLISMIQGNKLHGLPMEDPLDHLDEFDRLCNLTKINGVSEDGFKLRLFPFSLGDKAHTWEKNLPHDSITTWDDCKKAFLSKFFSNARTARLRIEISGFSQKTASLLSTLYRGVLPPIRMLLDTASNGNFQNKDVEEGWELVENLSQSDGNYNEDSDRTVRGTADSDDKHRKEIKVLNDKLDRILLSQQKHEHFLVDDEQYQVQDGEGNQLEEVSYINNNQGDYKGYNNFKTNNPNLSYRSTNVANPQDQVYPPQQQQGQNKPFVPYNQGFVAKQQFQGNYQQPPPPGFAPQQNQGPAAPDAEMKQMVQQLLQGQASSSMEIAKKLSELRHKLDCCYNDLNAKVEALNTKVRYLEGQSASTSAPKVTGLPGKSIKNPKDDVQEGEASTQVEVSVVEFNHSAGSRHLIQSTSEEKAAIIERMVKRFKPTPLPSRALPWTFRIAWMERYKSVAAKQLDEIEAVMPLMEVLNLIPDPHKDVRNFILERIKMYHDLDDESDATPSRAADKRIVQEKLEDPGSFTLPCSIGEFAFSDCLSSRKPFGMLKDLPVMINAVEVPTDFVVVDMEVEHKDPLIQGKPFLASVGAVIDVREGKIREGYVTERVKDLKKRYYKQDETIEKLAHTVEELRSKLNQLLKEAQPKGGIDTIPRKKFTSRWSEEIDYPPEEKEAYFEERGIEYSVGDLSREDADYDDENKEKRQEDNEGPTAAAMSPTLPTSLLSSKMQPPHLCNPVFTRLLLHHSTSTPSSSVQSSTRPHHLSSLGTQPLLSRLSQPQLPSPLHHRLELPLDDSSPPPPLNRFVMSNYSGEFSMDPDYNVDEAESWSGMNSNALQPDVIREELKSPEERGRCREETIEFLSTLQVEMYEGLTDFELDTMGLGFLTFSVDEQREEFKDLWATIGNNLPLNSARSKNNQIRSPVIRYFQRSVAKVFYSRESTGTVSNTDMEMIDYALIGILRRTKGKNVLRGNLNNAPPVMPLLIHLCGYRKWALTNGKKKVRGALCVGGVVTPILQACGVTLREPGLAPRMMDLDHLRQCEFLEFDMTGDFHRYRFEHSSIRIANILLPCIDATRILEGRNIDFKPALEDLYFEGSPPTEVISHTEGATTEDVDETDDIDEAEFDTSMYHFSEHIPPARESKSLSEAHRNNSKLQKWCEKQDKLLAKCLRDIKFLKNKISCSSSTTAIPQGHLPQDMPSRRYDAPEPSRRRPEPREKEILHVPARHSSFEPRESGRKRRTTLTRSSSRRRRLLQSRSLRDRGAGRSRRREVEYPQSGAGRQRADEVEYPPAGADTEQGDLELLTSYLEEADLIMTKPLDPEVESSRRHHNFTSPLDHEVERLHLHHLTITRSHHSTTRSSVFTFIARPLHDLITLPGSRVSPSPPLDCIVTTWQQTVQSNGDVVDDGIGFVDPVVDSWRNRLIKERKKIWWKDMFDQDMRSQRGEQMEEEHVSENVLDNSSSLEEAIDEGFKRVMEMLAEHNQRLLTIERRQAGENVPPFEKNGNSDVNKEKDDGGENENSKNEKKVNVDDVTEGFENEGVATKGFETEGVETECFETEGIETEGPSVMETCTGIILFVGGPSKGTNDEAEADRGGDETPKKETKKKGKKGKGKCNDKKNDKKKRDEDPEDGDAGDKKKCKCPPEENLISLWLADYGSQSSCRTERLKGFAVARATLVDGRSVAKGLTGESSPRKKTMG</sequence>
<feature type="domain" description="Arabidopsis retrotransposon Orf1 C-terminal" evidence="2">
    <location>
        <begin position="967"/>
        <end position="1261"/>
    </location>
</feature>
<feature type="region of interest" description="Disordered" evidence="1">
    <location>
        <begin position="228"/>
        <end position="250"/>
    </location>
</feature>
<proteinExistence type="predicted"/>
<dbReference type="OrthoDB" id="1112103at2759"/>
<feature type="compositionally biased region" description="Basic residues" evidence="1">
    <location>
        <begin position="1678"/>
        <end position="1688"/>
    </location>
</feature>